<dbReference type="Proteomes" id="UP001596163">
    <property type="component" value="Unassembled WGS sequence"/>
</dbReference>
<organism evidence="1 2">
    <name type="scientific">Algoriphagus aquatilis</name>
    <dbReference type="NCBI Taxonomy" id="490186"/>
    <lineage>
        <taxon>Bacteria</taxon>
        <taxon>Pseudomonadati</taxon>
        <taxon>Bacteroidota</taxon>
        <taxon>Cytophagia</taxon>
        <taxon>Cytophagales</taxon>
        <taxon>Cyclobacteriaceae</taxon>
        <taxon>Algoriphagus</taxon>
    </lineage>
</organism>
<accession>A0ABW0BVT1</accession>
<dbReference type="EMBL" id="JBHSKS010000004">
    <property type="protein sequence ID" value="MFC5191701.1"/>
    <property type="molecule type" value="Genomic_DNA"/>
</dbReference>
<proteinExistence type="predicted"/>
<sequence>MKKKKLPQEPIVEEWDFSEGFGIMPTDIPLTQNIGCVGGKSKKQVFRPAKPENKE</sequence>
<dbReference type="RefSeq" id="WP_377913989.1">
    <property type="nucleotide sequence ID" value="NZ_JBHSKS010000004.1"/>
</dbReference>
<reference evidence="2" key="1">
    <citation type="journal article" date="2019" name="Int. J. Syst. Evol. Microbiol.">
        <title>The Global Catalogue of Microorganisms (GCM) 10K type strain sequencing project: providing services to taxonomists for standard genome sequencing and annotation.</title>
        <authorList>
            <consortium name="The Broad Institute Genomics Platform"/>
            <consortium name="The Broad Institute Genome Sequencing Center for Infectious Disease"/>
            <person name="Wu L."/>
            <person name="Ma J."/>
        </authorList>
    </citation>
    <scope>NUCLEOTIDE SEQUENCE [LARGE SCALE GENOMIC DNA]</scope>
    <source>
        <strain evidence="2">CGMCC 1.7030</strain>
    </source>
</reference>
<protein>
    <submittedName>
        <fullName evidence="1">Uncharacterized protein</fullName>
    </submittedName>
</protein>
<evidence type="ECO:0000313" key="1">
    <source>
        <dbReference type="EMBL" id="MFC5191701.1"/>
    </source>
</evidence>
<gene>
    <name evidence="1" type="ORF">ACFPIK_07970</name>
</gene>
<evidence type="ECO:0000313" key="2">
    <source>
        <dbReference type="Proteomes" id="UP001596163"/>
    </source>
</evidence>
<name>A0ABW0BVT1_9BACT</name>
<comment type="caution">
    <text evidence="1">The sequence shown here is derived from an EMBL/GenBank/DDBJ whole genome shotgun (WGS) entry which is preliminary data.</text>
</comment>
<keyword evidence="2" id="KW-1185">Reference proteome</keyword>